<dbReference type="KEGG" id="otm:OSB_16780"/>
<dbReference type="SUPFAM" id="SSF69593">
    <property type="entry name" value="Glycerol-3-phosphate (1)-acyltransferase"/>
    <property type="match status" value="1"/>
</dbReference>
<organism evidence="1 2">
    <name type="scientific">Octadecabacter temperatus</name>
    <dbReference type="NCBI Taxonomy" id="1458307"/>
    <lineage>
        <taxon>Bacteria</taxon>
        <taxon>Pseudomonadati</taxon>
        <taxon>Pseudomonadota</taxon>
        <taxon>Alphaproteobacteria</taxon>
        <taxon>Rhodobacterales</taxon>
        <taxon>Roseobacteraceae</taxon>
        <taxon>Octadecabacter</taxon>
    </lineage>
</organism>
<proteinExistence type="predicted"/>
<sequence>MAKNQIARDISYASSASSKGGRAVIRVMENATGRFRLIRKARGYDAEVAQGADFWRVITERYKLNLNVVGGSLENIPKTGPLIVVSNHPYGILDGLMMGRILSERRGGDFKILANSVFRKSPDLERVILPVSFDETKEAARLNLETRKEALRYLDEGGAMGIFPGGTVSTSARPFSKPMDPQWRNFTAKMVSKSDAVVVPIFFEGANSRAFQLASHLHTTLRMGLLVREFKTRVGSDVRVVIGKPIPSAKLDAFKTDATSCMDFLRKATYELSPKAVNVQTFGREFDDRYKRKG</sequence>
<keyword evidence="1" id="KW-0012">Acyltransferase</keyword>
<dbReference type="STRING" id="1458307.OSB_16780"/>
<dbReference type="AlphaFoldDB" id="A0A0K0Y5S0"/>
<dbReference type="Proteomes" id="UP000067444">
    <property type="component" value="Chromosome"/>
</dbReference>
<dbReference type="CDD" id="cd07986">
    <property type="entry name" value="LPLAT_ACT14924-like"/>
    <property type="match status" value="1"/>
</dbReference>
<dbReference type="InterPro" id="IPR045746">
    <property type="entry name" value="ACT14924-like_Acyltransf_dom"/>
</dbReference>
<dbReference type="Pfam" id="PF19576">
    <property type="entry name" value="Acyltransf_2"/>
    <property type="match status" value="1"/>
</dbReference>
<name>A0A0K0Y5S0_9RHOB</name>
<dbReference type="RefSeq" id="WP_049834540.1">
    <property type="nucleotide sequence ID" value="NZ_CP012160.1"/>
</dbReference>
<evidence type="ECO:0000313" key="1">
    <source>
        <dbReference type="EMBL" id="AKS46226.1"/>
    </source>
</evidence>
<protein>
    <submittedName>
        <fullName evidence="1">2-acyl-glycerophospho-ethanolamine acyltransferase</fullName>
    </submittedName>
</protein>
<evidence type="ECO:0000313" key="2">
    <source>
        <dbReference type="Proteomes" id="UP000067444"/>
    </source>
</evidence>
<dbReference type="InterPro" id="IPR002123">
    <property type="entry name" value="Plipid/glycerol_acylTrfase"/>
</dbReference>
<dbReference type="EMBL" id="CP012160">
    <property type="protein sequence ID" value="AKS46226.1"/>
    <property type="molecule type" value="Genomic_DNA"/>
</dbReference>
<dbReference type="GO" id="GO:0016746">
    <property type="term" value="F:acyltransferase activity"/>
    <property type="evidence" value="ECO:0007669"/>
    <property type="project" value="UniProtKB-KW"/>
</dbReference>
<gene>
    <name evidence="1" type="ORF">OSB_16780</name>
</gene>
<reference evidence="1 2" key="1">
    <citation type="journal article" date="2015" name="Genome Announc.">
        <title>Closed Genome Sequence of Octadecabacter temperatus SB1, the First Mesophilic Species of the Genus Octadecabacter.</title>
        <authorList>
            <person name="Voget S."/>
            <person name="Billerbeck S."/>
            <person name="Simon M."/>
            <person name="Daniel R."/>
        </authorList>
    </citation>
    <scope>NUCLEOTIDE SEQUENCE [LARGE SCALE GENOMIC DNA]</scope>
    <source>
        <strain evidence="1 2">SB1</strain>
    </source>
</reference>
<accession>A0A0K0Y5S0</accession>
<dbReference type="PATRIC" id="fig|1458307.3.peg.1691"/>
<keyword evidence="2" id="KW-1185">Reference proteome</keyword>
<keyword evidence="1" id="KW-0808">Transferase</keyword>
<dbReference type="SMART" id="SM00563">
    <property type="entry name" value="PlsC"/>
    <property type="match status" value="1"/>
</dbReference>
<dbReference type="OrthoDB" id="1113830at2"/>